<dbReference type="Pfam" id="PF03703">
    <property type="entry name" value="bPH_2"/>
    <property type="match status" value="1"/>
</dbReference>
<protein>
    <submittedName>
        <fullName evidence="3">Membrane protein</fullName>
    </submittedName>
</protein>
<evidence type="ECO:0000313" key="4">
    <source>
        <dbReference type="Proteomes" id="UP000599009"/>
    </source>
</evidence>
<organism evidence="3 4">
    <name type="scientific">Luteimonas terricola</name>
    <dbReference type="NCBI Taxonomy" id="645597"/>
    <lineage>
        <taxon>Bacteria</taxon>
        <taxon>Pseudomonadati</taxon>
        <taxon>Pseudomonadota</taxon>
        <taxon>Gammaproteobacteria</taxon>
        <taxon>Lysobacterales</taxon>
        <taxon>Lysobacteraceae</taxon>
        <taxon>Luteimonas</taxon>
    </lineage>
</organism>
<keyword evidence="1" id="KW-1133">Transmembrane helix</keyword>
<dbReference type="Proteomes" id="UP000599009">
    <property type="component" value="Unassembled WGS sequence"/>
</dbReference>
<accession>A0ABQ2E6E8</accession>
<dbReference type="PANTHER" id="PTHR34473">
    <property type="entry name" value="UPF0699 TRANSMEMBRANE PROTEIN YDBS"/>
    <property type="match status" value="1"/>
</dbReference>
<dbReference type="RefSeq" id="WP_132985762.1">
    <property type="nucleotide sequence ID" value="NZ_BMME01000001.1"/>
</dbReference>
<keyword evidence="1" id="KW-0472">Membrane</keyword>
<proteinExistence type="predicted"/>
<evidence type="ECO:0000256" key="1">
    <source>
        <dbReference type="SAM" id="Phobius"/>
    </source>
</evidence>
<dbReference type="EMBL" id="BMME01000001">
    <property type="protein sequence ID" value="GGJ97465.1"/>
    <property type="molecule type" value="Genomic_DNA"/>
</dbReference>
<gene>
    <name evidence="3" type="ORF">GCM10011394_02950</name>
</gene>
<evidence type="ECO:0000259" key="2">
    <source>
        <dbReference type="Pfam" id="PF03703"/>
    </source>
</evidence>
<keyword evidence="4" id="KW-1185">Reference proteome</keyword>
<name>A0ABQ2E6E8_9GAMM</name>
<comment type="caution">
    <text evidence="3">The sequence shown here is derived from an EMBL/GenBank/DDBJ whole genome shotgun (WGS) entry which is preliminary data.</text>
</comment>
<feature type="domain" description="YdbS-like PH" evidence="2">
    <location>
        <begin position="70"/>
        <end position="149"/>
    </location>
</feature>
<reference evidence="4" key="1">
    <citation type="journal article" date="2019" name="Int. J. Syst. Evol. Microbiol.">
        <title>The Global Catalogue of Microorganisms (GCM) 10K type strain sequencing project: providing services to taxonomists for standard genome sequencing and annotation.</title>
        <authorList>
            <consortium name="The Broad Institute Genomics Platform"/>
            <consortium name="The Broad Institute Genome Sequencing Center for Infectious Disease"/>
            <person name="Wu L."/>
            <person name="Ma J."/>
        </authorList>
    </citation>
    <scope>NUCLEOTIDE SEQUENCE [LARGE SCALE GENOMIC DNA]</scope>
    <source>
        <strain evidence="4">CGMCC 1.8985</strain>
    </source>
</reference>
<evidence type="ECO:0000313" key="3">
    <source>
        <dbReference type="EMBL" id="GGJ97465.1"/>
    </source>
</evidence>
<feature type="transmembrane region" description="Helical" evidence="1">
    <location>
        <begin position="47"/>
        <end position="67"/>
    </location>
</feature>
<sequence length="161" mass="17848">MTANTGWQPLPARARSLFLLAHGATWGALALVSLVPITLLVPRPLPALPLALASLVLLPAWGLWMAIRRYRYTRWLLDDTGLGYRRGRMWQTETRVPRTRVQHVDLKHGPLERRFGLATLVVHTAGTRDSAVAVAGLDAAEATRLRDRLAQQVDDDDADDA</sequence>
<feature type="transmembrane region" description="Helical" evidence="1">
    <location>
        <begin position="17"/>
        <end position="41"/>
    </location>
</feature>
<dbReference type="PANTHER" id="PTHR34473:SF3">
    <property type="entry name" value="TRANSMEMBRANE PROTEIN-RELATED"/>
    <property type="match status" value="1"/>
</dbReference>
<keyword evidence="1" id="KW-0812">Transmembrane</keyword>
<dbReference type="InterPro" id="IPR005182">
    <property type="entry name" value="YdbS-like_PH"/>
</dbReference>